<keyword evidence="2" id="KW-1185">Reference proteome</keyword>
<name>A0A4P1RKN2_LUPAN</name>
<dbReference type="STRING" id="3871.A0A4P1RKN2"/>
<protein>
    <recommendedName>
        <fullName evidence="3">Pentacotripeptide-repeat region of PRORP domain-containing protein</fullName>
    </recommendedName>
</protein>
<reference evidence="1 2" key="1">
    <citation type="journal article" date="2017" name="Plant Biotechnol. J.">
        <title>A comprehensive draft genome sequence for lupin (Lupinus angustifolius), an emerging health food: insights into plant-microbe interactions and legume evolution.</title>
        <authorList>
            <person name="Hane J.K."/>
            <person name="Ming Y."/>
            <person name="Kamphuis L.G."/>
            <person name="Nelson M.N."/>
            <person name="Garg G."/>
            <person name="Atkins C.A."/>
            <person name="Bayer P.E."/>
            <person name="Bravo A."/>
            <person name="Bringans S."/>
            <person name="Cannon S."/>
            <person name="Edwards D."/>
            <person name="Foley R."/>
            <person name="Gao L.L."/>
            <person name="Harrison M.J."/>
            <person name="Huang W."/>
            <person name="Hurgobin B."/>
            <person name="Li S."/>
            <person name="Liu C.W."/>
            <person name="McGrath A."/>
            <person name="Morahan G."/>
            <person name="Murray J."/>
            <person name="Weller J."/>
            <person name="Jian J."/>
            <person name="Singh K.B."/>
        </authorList>
    </citation>
    <scope>NUCLEOTIDE SEQUENCE [LARGE SCALE GENOMIC DNA]</scope>
    <source>
        <strain evidence="2">cv. Tanjil</strain>
        <tissue evidence="1">Whole plant</tissue>
    </source>
</reference>
<accession>A0A4P1RKN2</accession>
<dbReference type="AlphaFoldDB" id="A0A4P1RKN2"/>
<evidence type="ECO:0000313" key="1">
    <source>
        <dbReference type="EMBL" id="OIW12673.1"/>
    </source>
</evidence>
<evidence type="ECO:0000313" key="2">
    <source>
        <dbReference type="Proteomes" id="UP000188354"/>
    </source>
</evidence>
<organism evidence="1 2">
    <name type="scientific">Lupinus angustifolius</name>
    <name type="common">Narrow-leaved blue lupine</name>
    <dbReference type="NCBI Taxonomy" id="3871"/>
    <lineage>
        <taxon>Eukaryota</taxon>
        <taxon>Viridiplantae</taxon>
        <taxon>Streptophyta</taxon>
        <taxon>Embryophyta</taxon>
        <taxon>Tracheophyta</taxon>
        <taxon>Spermatophyta</taxon>
        <taxon>Magnoliopsida</taxon>
        <taxon>eudicotyledons</taxon>
        <taxon>Gunneridae</taxon>
        <taxon>Pentapetalae</taxon>
        <taxon>rosids</taxon>
        <taxon>fabids</taxon>
        <taxon>Fabales</taxon>
        <taxon>Fabaceae</taxon>
        <taxon>Papilionoideae</taxon>
        <taxon>50 kb inversion clade</taxon>
        <taxon>genistoids sensu lato</taxon>
        <taxon>core genistoids</taxon>
        <taxon>Genisteae</taxon>
        <taxon>Lupinus</taxon>
    </lineage>
</organism>
<gene>
    <name evidence="1" type="ORF">TanjilG_24606</name>
</gene>
<sequence>MATVHDDDGVGFEDGMFWLPSHVLDEACDTKKAISSVKKWSPDQRLVTEAFKVLEEQAHIEGAEQLLVILRNAGHVNTNIYNLLLRTYAKAGKMPLIVAERMKTDNVQLDEETHRLLNLTSKMCVGDASRILS</sequence>
<dbReference type="Gramene" id="OIW12673">
    <property type="protein sequence ID" value="OIW12673"/>
    <property type="gene ID" value="TanjilG_24606"/>
</dbReference>
<proteinExistence type="predicted"/>
<dbReference type="EMBL" id="CM007364">
    <property type="protein sequence ID" value="OIW12673.1"/>
    <property type="molecule type" value="Genomic_DNA"/>
</dbReference>
<dbReference type="Proteomes" id="UP000188354">
    <property type="component" value="Chromosome LG04"/>
</dbReference>
<evidence type="ECO:0008006" key="3">
    <source>
        <dbReference type="Google" id="ProtNLM"/>
    </source>
</evidence>